<keyword evidence="3 12" id="KW-0808">Transferase</keyword>
<dbReference type="PANTHER" id="PTHR46390">
    <property type="entry name" value="MANNOSE-1-PHOSPHATE GUANYLYLTRANSFERASE"/>
    <property type="match status" value="1"/>
</dbReference>
<name>A0A149Q0W8_9BURK</name>
<dbReference type="Gene3D" id="3.90.550.10">
    <property type="entry name" value="Spore Coat Polysaccharide Biosynthesis Protein SpsA, Chain A"/>
    <property type="match status" value="1"/>
</dbReference>
<dbReference type="SUPFAM" id="SSF53448">
    <property type="entry name" value="Nucleotide-diphospho-sugar transferases"/>
    <property type="match status" value="1"/>
</dbReference>
<dbReference type="GO" id="GO:0000271">
    <property type="term" value="P:polysaccharide biosynthetic process"/>
    <property type="evidence" value="ECO:0007669"/>
    <property type="project" value="InterPro"/>
</dbReference>
<dbReference type="Proteomes" id="UP000075613">
    <property type="component" value="Unassembled WGS sequence"/>
</dbReference>
<dbReference type="InterPro" id="IPR054566">
    <property type="entry name" value="ManC/GMP-like_b-helix"/>
</dbReference>
<reference evidence="12 13" key="1">
    <citation type="journal article" date="2015" name="Int. J. Syst. Evol. Microbiol.">
        <title>Burkholderia monticola sp. nov., isolated from mountain soil.</title>
        <authorList>
            <person name="Baek I."/>
            <person name="Seo B."/>
            <person name="Lee I."/>
            <person name="Yi H."/>
            <person name="Chun J."/>
        </authorList>
    </citation>
    <scope>NUCLEOTIDE SEQUENCE [LARGE SCALE GENOMIC DNA]</scope>
    <source>
        <strain evidence="12 13">JC2948</strain>
    </source>
</reference>
<evidence type="ECO:0000256" key="8">
    <source>
        <dbReference type="RuleBase" id="RU004190"/>
    </source>
</evidence>
<evidence type="ECO:0000313" key="12">
    <source>
        <dbReference type="EMBL" id="KXU90942.1"/>
    </source>
</evidence>
<dbReference type="CDD" id="cd02509">
    <property type="entry name" value="GDP-M1P_Guanylyltransferase"/>
    <property type="match status" value="1"/>
</dbReference>
<dbReference type="GO" id="GO:0009298">
    <property type="term" value="P:GDP-mannose biosynthetic process"/>
    <property type="evidence" value="ECO:0007669"/>
    <property type="project" value="TreeGrafter"/>
</dbReference>
<dbReference type="InterPro" id="IPR011051">
    <property type="entry name" value="RmlC_Cupin_sf"/>
</dbReference>
<keyword evidence="5" id="KW-0547">Nucleotide-binding</keyword>
<comment type="catalytic activity">
    <reaction evidence="7">
        <text>alpha-D-mannose 1-phosphate + GTP + H(+) = GDP-alpha-D-mannose + diphosphate</text>
        <dbReference type="Rhea" id="RHEA:15229"/>
        <dbReference type="ChEBI" id="CHEBI:15378"/>
        <dbReference type="ChEBI" id="CHEBI:33019"/>
        <dbReference type="ChEBI" id="CHEBI:37565"/>
        <dbReference type="ChEBI" id="CHEBI:57527"/>
        <dbReference type="ChEBI" id="CHEBI:58409"/>
        <dbReference type="EC" id="2.7.7.13"/>
    </reaction>
</comment>
<dbReference type="SUPFAM" id="SSF51182">
    <property type="entry name" value="RmlC-like cupins"/>
    <property type="match status" value="1"/>
</dbReference>
<dbReference type="InterPro" id="IPR029044">
    <property type="entry name" value="Nucleotide-diphossugar_trans"/>
</dbReference>
<evidence type="ECO:0000313" key="13">
    <source>
        <dbReference type="Proteomes" id="UP000075613"/>
    </source>
</evidence>
<dbReference type="InterPro" id="IPR006375">
    <property type="entry name" value="Man1P_GuaTrfase/Man6P_Isoase"/>
</dbReference>
<protein>
    <recommendedName>
        <fullName evidence="2">mannose-1-phosphate guanylyltransferase</fullName>
        <ecNumber evidence="2">2.7.7.13</ecNumber>
    </recommendedName>
</protein>
<dbReference type="InterPro" id="IPR005835">
    <property type="entry name" value="NTP_transferase_dom"/>
</dbReference>
<dbReference type="Pfam" id="PF00483">
    <property type="entry name" value="NTP_transferase"/>
    <property type="match status" value="1"/>
</dbReference>
<accession>A0A149Q0W8</accession>
<dbReference type="Pfam" id="PF22640">
    <property type="entry name" value="ManC_GMP_beta-helix"/>
    <property type="match status" value="1"/>
</dbReference>
<dbReference type="PANTHER" id="PTHR46390:SF1">
    <property type="entry name" value="MANNOSE-1-PHOSPHATE GUANYLYLTRANSFERASE"/>
    <property type="match status" value="1"/>
</dbReference>
<evidence type="ECO:0000259" key="9">
    <source>
        <dbReference type="Pfam" id="PF00483"/>
    </source>
</evidence>
<dbReference type="InterPro" id="IPR051161">
    <property type="entry name" value="Mannose-6P_isomerase_type2"/>
</dbReference>
<evidence type="ECO:0000256" key="4">
    <source>
        <dbReference type="ARBA" id="ARBA00022695"/>
    </source>
</evidence>
<evidence type="ECO:0000256" key="2">
    <source>
        <dbReference type="ARBA" id="ARBA00012387"/>
    </source>
</evidence>
<evidence type="ECO:0000256" key="3">
    <source>
        <dbReference type="ARBA" id="ARBA00022679"/>
    </source>
</evidence>
<evidence type="ECO:0000256" key="6">
    <source>
        <dbReference type="ARBA" id="ARBA00023134"/>
    </source>
</evidence>
<dbReference type="InterPro" id="IPR001538">
    <property type="entry name" value="Man6P_isomerase-2_C"/>
</dbReference>
<dbReference type="GO" id="GO:0005525">
    <property type="term" value="F:GTP binding"/>
    <property type="evidence" value="ECO:0007669"/>
    <property type="project" value="UniProtKB-KW"/>
</dbReference>
<dbReference type="RefSeq" id="WP_062124277.1">
    <property type="nucleotide sequence ID" value="NZ_LRBG01000002.1"/>
</dbReference>
<evidence type="ECO:0000256" key="5">
    <source>
        <dbReference type="ARBA" id="ARBA00022741"/>
    </source>
</evidence>
<dbReference type="CDD" id="cd02213">
    <property type="entry name" value="cupin_PMI_typeII_C"/>
    <property type="match status" value="1"/>
</dbReference>
<dbReference type="Pfam" id="PF01050">
    <property type="entry name" value="MannoseP_isomer"/>
    <property type="match status" value="1"/>
</dbReference>
<comment type="caution">
    <text evidence="12">The sequence shown here is derived from an EMBL/GenBank/DDBJ whole genome shotgun (WGS) entry which is preliminary data.</text>
</comment>
<dbReference type="Gene3D" id="2.60.120.10">
    <property type="entry name" value="Jelly Rolls"/>
    <property type="match status" value="1"/>
</dbReference>
<dbReference type="GO" id="GO:0004475">
    <property type="term" value="F:mannose-1-phosphate guanylyltransferase (GTP) activity"/>
    <property type="evidence" value="ECO:0007669"/>
    <property type="project" value="UniProtKB-EC"/>
</dbReference>
<keyword evidence="13" id="KW-1185">Reference proteome</keyword>
<dbReference type="FunFam" id="2.60.120.10:FF:000032">
    <property type="entry name" value="Mannose-1-phosphate guanylyltransferase/mannose-6-phosphate isomerase"/>
    <property type="match status" value="1"/>
</dbReference>
<dbReference type="NCBIfam" id="TIGR01479">
    <property type="entry name" value="GMP_PMI"/>
    <property type="match status" value="1"/>
</dbReference>
<evidence type="ECO:0000256" key="1">
    <source>
        <dbReference type="ARBA" id="ARBA00006115"/>
    </source>
</evidence>
<dbReference type="STRING" id="1399968.CI15_03290"/>
<keyword evidence="6" id="KW-0342">GTP-binding</keyword>
<dbReference type="InterPro" id="IPR014710">
    <property type="entry name" value="RmlC-like_jellyroll"/>
</dbReference>
<dbReference type="FunFam" id="3.90.550.10:FF:000046">
    <property type="entry name" value="Mannose-1-phosphate guanylyltransferase (GDP)"/>
    <property type="match status" value="1"/>
</dbReference>
<feature type="domain" description="Nucleotidyl transferase" evidence="9">
    <location>
        <begin position="5"/>
        <end position="293"/>
    </location>
</feature>
<organism evidence="12 13">
    <name type="scientific">Paraburkholderia monticola</name>
    <dbReference type="NCBI Taxonomy" id="1399968"/>
    <lineage>
        <taxon>Bacteria</taxon>
        <taxon>Pseudomonadati</taxon>
        <taxon>Pseudomonadota</taxon>
        <taxon>Betaproteobacteria</taxon>
        <taxon>Burkholderiales</taxon>
        <taxon>Burkholderiaceae</taxon>
        <taxon>Paraburkholderia</taxon>
    </lineage>
</organism>
<dbReference type="EC" id="2.7.7.13" evidence="2"/>
<feature type="domain" description="MannoseP isomerase/GMP-like beta-helix" evidence="11">
    <location>
        <begin position="309"/>
        <end position="358"/>
    </location>
</feature>
<comment type="similarity">
    <text evidence="1 8">Belongs to the mannose-6-phosphate isomerase type 2 family.</text>
</comment>
<feature type="domain" description="Mannose-6-phosphate isomerase type II C-terminal" evidence="10">
    <location>
        <begin position="362"/>
        <end position="476"/>
    </location>
</feature>
<proteinExistence type="inferred from homology"/>
<dbReference type="AlphaFoldDB" id="A0A149Q0W8"/>
<evidence type="ECO:0000256" key="7">
    <source>
        <dbReference type="ARBA" id="ARBA00047343"/>
    </source>
</evidence>
<evidence type="ECO:0000259" key="11">
    <source>
        <dbReference type="Pfam" id="PF22640"/>
    </source>
</evidence>
<dbReference type="InterPro" id="IPR049577">
    <property type="entry name" value="GMPP_N"/>
</dbReference>
<dbReference type="OrthoDB" id="9806359at2"/>
<keyword evidence="4" id="KW-0548">Nucleotidyltransferase</keyword>
<dbReference type="EMBL" id="LRBG01000002">
    <property type="protein sequence ID" value="KXU90942.1"/>
    <property type="molecule type" value="Genomic_DNA"/>
</dbReference>
<evidence type="ECO:0000259" key="10">
    <source>
        <dbReference type="Pfam" id="PF01050"/>
    </source>
</evidence>
<gene>
    <name evidence="12" type="primary">cpsB</name>
    <name evidence="12" type="ORF">CI15_03290</name>
</gene>
<sequence>MNIIPVIICGGAGTRLWPVSREAFPKPLLKLADGQSLLQKTFLRATHVTEASEVLIVTNRETYFLTKDECVEVDSAASQIGFILEPTARNTAAAIGVAAEVVRQRHGPEAVMLVVPADQLIQDEDAFRLATERAVAAARLGALVTYGIRPTAPETGYGYIQHEEAETTGSEGVHKVVRFLEKPELSVAERLVAEGTYLWNAGMFCFRADTMLEELAQYAPAVLEPSLGAVEHAKCSTSNDGYMIELDANQFSKAENISIDYAVMERSSRVQVVPCEMGWSDIGSWQSISDLTAPDERGNRIDGVAELHDVDNCFIRSEDGRLIGAVGVHDLIVVDTSDALLIAARDRAQDVKHIVGRLKAANHDAFRLHRTVHRPWGTYTVLEEGERFKMKRIVVKPGASLSLQMHHHRSEHWIVVSGCAEIVNGDRVISLQPNESTYIPAGHKHRLINPGVMNLVLIEVQCGEYLGEDDIVRFEDVYGRAPANC</sequence>